<protein>
    <submittedName>
        <fullName evidence="2">Uncharacterized protein</fullName>
    </submittedName>
</protein>
<evidence type="ECO:0000313" key="3">
    <source>
        <dbReference type="Proteomes" id="UP001209878"/>
    </source>
</evidence>
<evidence type="ECO:0000313" key="2">
    <source>
        <dbReference type="EMBL" id="KAK2186964.1"/>
    </source>
</evidence>
<organism evidence="2 3">
    <name type="scientific">Ridgeia piscesae</name>
    <name type="common">Tubeworm</name>
    <dbReference type="NCBI Taxonomy" id="27915"/>
    <lineage>
        <taxon>Eukaryota</taxon>
        <taxon>Metazoa</taxon>
        <taxon>Spiralia</taxon>
        <taxon>Lophotrochozoa</taxon>
        <taxon>Annelida</taxon>
        <taxon>Polychaeta</taxon>
        <taxon>Sedentaria</taxon>
        <taxon>Canalipalpata</taxon>
        <taxon>Sabellida</taxon>
        <taxon>Siboglinidae</taxon>
        <taxon>Ridgeia</taxon>
    </lineage>
</organism>
<accession>A0AAD9UF32</accession>
<feature type="compositionally biased region" description="Polar residues" evidence="1">
    <location>
        <begin position="75"/>
        <end position="88"/>
    </location>
</feature>
<dbReference type="Proteomes" id="UP001209878">
    <property type="component" value="Unassembled WGS sequence"/>
</dbReference>
<gene>
    <name evidence="2" type="ORF">NP493_183g02015</name>
</gene>
<feature type="compositionally biased region" description="Acidic residues" evidence="1">
    <location>
        <begin position="58"/>
        <end position="69"/>
    </location>
</feature>
<dbReference type="AlphaFoldDB" id="A0AAD9UF32"/>
<evidence type="ECO:0000256" key="1">
    <source>
        <dbReference type="SAM" id="MobiDB-lite"/>
    </source>
</evidence>
<keyword evidence="3" id="KW-1185">Reference proteome</keyword>
<name>A0AAD9UF32_RIDPI</name>
<dbReference type="EMBL" id="JAODUO010000182">
    <property type="protein sequence ID" value="KAK2186964.1"/>
    <property type="molecule type" value="Genomic_DNA"/>
</dbReference>
<proteinExistence type="predicted"/>
<feature type="region of interest" description="Disordered" evidence="1">
    <location>
        <begin position="1"/>
        <end position="94"/>
    </location>
</feature>
<sequence>MYSTADPTINGDVSREVRQGESSRTSQAADKDIDTVEDAVVPHRQTRAASRLAAVSASEDERDDDEDQLLDPRSYLSSKRGSSQTTSPPEGIEPVISYVMMSSDDSETVAEPATSGMSF</sequence>
<feature type="compositionally biased region" description="Low complexity" evidence="1">
    <location>
        <begin position="47"/>
        <end position="57"/>
    </location>
</feature>
<reference evidence="2" key="1">
    <citation type="journal article" date="2023" name="Mol. Biol. Evol.">
        <title>Third-Generation Sequencing Reveals the Adaptive Role of the Epigenome in Three Deep-Sea Polychaetes.</title>
        <authorList>
            <person name="Perez M."/>
            <person name="Aroh O."/>
            <person name="Sun Y."/>
            <person name="Lan Y."/>
            <person name="Juniper S.K."/>
            <person name="Young C.R."/>
            <person name="Angers B."/>
            <person name="Qian P.Y."/>
        </authorList>
    </citation>
    <scope>NUCLEOTIDE SEQUENCE</scope>
    <source>
        <strain evidence="2">R07B-5</strain>
    </source>
</reference>
<comment type="caution">
    <text evidence="2">The sequence shown here is derived from an EMBL/GenBank/DDBJ whole genome shotgun (WGS) entry which is preliminary data.</text>
</comment>